<dbReference type="EnsemblMetazoa" id="tetur23g00270.1">
    <property type="protein sequence ID" value="tetur23g00270.1"/>
    <property type="gene ID" value="tetur23g00270"/>
</dbReference>
<protein>
    <submittedName>
        <fullName evidence="2">Uncharacterized protein</fullName>
    </submittedName>
</protein>
<feature type="region of interest" description="Disordered" evidence="1">
    <location>
        <begin position="1"/>
        <end position="61"/>
    </location>
</feature>
<evidence type="ECO:0000256" key="1">
    <source>
        <dbReference type="SAM" id="MobiDB-lite"/>
    </source>
</evidence>
<dbReference type="eggNOG" id="KOG0312">
    <property type="taxonomic scope" value="Eukaryota"/>
</dbReference>
<keyword evidence="3" id="KW-1185">Reference proteome</keyword>
<dbReference type="InterPro" id="IPR051971">
    <property type="entry name" value="E3_ubiquitin-PDZ_ligase"/>
</dbReference>
<dbReference type="AlphaFoldDB" id="T1KVD8"/>
<dbReference type="PANTHER" id="PTHR15545">
    <property type="entry name" value="PDZ DOMAIN CONTAINING RING FINGER PROTEIN 3, 4"/>
    <property type="match status" value="1"/>
</dbReference>
<evidence type="ECO:0000313" key="2">
    <source>
        <dbReference type="EnsemblMetazoa" id="tetur23g00270.1"/>
    </source>
</evidence>
<dbReference type="EMBL" id="CAEY01000612">
    <property type="status" value="NOT_ANNOTATED_CDS"/>
    <property type="molecule type" value="Genomic_DNA"/>
</dbReference>
<dbReference type="PANTHER" id="PTHR15545:SF8">
    <property type="entry name" value="SLO-INTERACTING PROTEIN 1"/>
    <property type="match status" value="1"/>
</dbReference>
<accession>T1KVD8</accession>
<reference evidence="3" key="1">
    <citation type="submission" date="2011-08" db="EMBL/GenBank/DDBJ databases">
        <authorList>
            <person name="Rombauts S."/>
        </authorList>
    </citation>
    <scope>NUCLEOTIDE SEQUENCE</scope>
    <source>
        <strain evidence="3">London</strain>
    </source>
</reference>
<dbReference type="STRING" id="32264.T1KVD8"/>
<dbReference type="Proteomes" id="UP000015104">
    <property type="component" value="Unassembled WGS sequence"/>
</dbReference>
<sequence>MAVMMGMMGKLEPMEHPPEVNSKPVSKLPAAKPGADLLPEMHPSEKKESIKSGLPTTPNANNVNLEWKVKKRPDGTRYITCKPIRNPILKEQAQIINQERLGLTTDDDAMSELKVGPKDRKRKEMLLRQIKMC</sequence>
<evidence type="ECO:0000313" key="3">
    <source>
        <dbReference type="Proteomes" id="UP000015104"/>
    </source>
</evidence>
<reference evidence="2" key="2">
    <citation type="submission" date="2015-06" db="UniProtKB">
        <authorList>
            <consortium name="EnsemblMetazoa"/>
        </authorList>
    </citation>
    <scope>IDENTIFICATION</scope>
</reference>
<organism evidence="2 3">
    <name type="scientific">Tetranychus urticae</name>
    <name type="common">Two-spotted spider mite</name>
    <dbReference type="NCBI Taxonomy" id="32264"/>
    <lineage>
        <taxon>Eukaryota</taxon>
        <taxon>Metazoa</taxon>
        <taxon>Ecdysozoa</taxon>
        <taxon>Arthropoda</taxon>
        <taxon>Chelicerata</taxon>
        <taxon>Arachnida</taxon>
        <taxon>Acari</taxon>
        <taxon>Acariformes</taxon>
        <taxon>Trombidiformes</taxon>
        <taxon>Prostigmata</taxon>
        <taxon>Eleutherengona</taxon>
        <taxon>Raphignathae</taxon>
        <taxon>Tetranychoidea</taxon>
        <taxon>Tetranychidae</taxon>
        <taxon>Tetranychus</taxon>
    </lineage>
</organism>
<dbReference type="HOGENOM" id="CLU_1909326_0_0_1"/>
<name>T1KVD8_TETUR</name>
<proteinExistence type="predicted"/>